<evidence type="ECO:0000256" key="2">
    <source>
        <dbReference type="ARBA" id="ARBA00022475"/>
    </source>
</evidence>
<dbReference type="CDD" id="cd06579">
    <property type="entry name" value="TM_PBP1_transp_AraH_like"/>
    <property type="match status" value="1"/>
</dbReference>
<dbReference type="Proteomes" id="UP000515976">
    <property type="component" value="Chromosome"/>
</dbReference>
<feature type="transmembrane region" description="Helical" evidence="6">
    <location>
        <begin position="21"/>
        <end position="41"/>
    </location>
</feature>
<dbReference type="GO" id="GO:0022857">
    <property type="term" value="F:transmembrane transporter activity"/>
    <property type="evidence" value="ECO:0007669"/>
    <property type="project" value="InterPro"/>
</dbReference>
<gene>
    <name evidence="7" type="ORF">H9L10_00445</name>
</gene>
<evidence type="ECO:0000256" key="1">
    <source>
        <dbReference type="ARBA" id="ARBA00004651"/>
    </source>
</evidence>
<name>A0A7G9R212_9MICO</name>
<feature type="transmembrane region" description="Helical" evidence="6">
    <location>
        <begin position="222"/>
        <end position="243"/>
    </location>
</feature>
<dbReference type="Pfam" id="PF02653">
    <property type="entry name" value="BPD_transp_2"/>
    <property type="match status" value="1"/>
</dbReference>
<dbReference type="RefSeq" id="WP_166101819.1">
    <property type="nucleotide sequence ID" value="NZ_BMMY01000004.1"/>
</dbReference>
<dbReference type="PANTHER" id="PTHR32196:SF63">
    <property type="entry name" value="INNER MEMBRANE ABC TRANSPORTER PERMEASE PROTEIN YJFF"/>
    <property type="match status" value="1"/>
</dbReference>
<dbReference type="EMBL" id="CP060712">
    <property type="protein sequence ID" value="QNN49637.1"/>
    <property type="molecule type" value="Genomic_DNA"/>
</dbReference>
<comment type="subcellular location">
    <subcellularLocation>
        <location evidence="1">Cell membrane</location>
        <topology evidence="1">Multi-pass membrane protein</topology>
    </subcellularLocation>
</comment>
<feature type="transmembrane region" description="Helical" evidence="6">
    <location>
        <begin position="279"/>
        <end position="298"/>
    </location>
</feature>
<dbReference type="PANTHER" id="PTHR32196">
    <property type="entry name" value="ABC TRANSPORTER PERMEASE PROTEIN YPHD-RELATED-RELATED"/>
    <property type="match status" value="1"/>
</dbReference>
<dbReference type="InterPro" id="IPR001851">
    <property type="entry name" value="ABC_transp_permease"/>
</dbReference>
<feature type="transmembrane region" description="Helical" evidence="6">
    <location>
        <begin position="135"/>
        <end position="155"/>
    </location>
</feature>
<dbReference type="AlphaFoldDB" id="A0A7G9R212"/>
<evidence type="ECO:0000256" key="4">
    <source>
        <dbReference type="ARBA" id="ARBA00022989"/>
    </source>
</evidence>
<evidence type="ECO:0000256" key="3">
    <source>
        <dbReference type="ARBA" id="ARBA00022692"/>
    </source>
</evidence>
<accession>A0A7G9R212</accession>
<keyword evidence="5 6" id="KW-0472">Membrane</keyword>
<feature type="transmembrane region" description="Helical" evidence="6">
    <location>
        <begin position="53"/>
        <end position="74"/>
    </location>
</feature>
<evidence type="ECO:0000256" key="5">
    <source>
        <dbReference type="ARBA" id="ARBA00023136"/>
    </source>
</evidence>
<evidence type="ECO:0000313" key="7">
    <source>
        <dbReference type="EMBL" id="QNN49637.1"/>
    </source>
</evidence>
<evidence type="ECO:0000313" key="8">
    <source>
        <dbReference type="Proteomes" id="UP000515976"/>
    </source>
</evidence>
<protein>
    <submittedName>
        <fullName evidence="7">ABC transporter permease</fullName>
    </submittedName>
</protein>
<keyword evidence="4 6" id="KW-1133">Transmembrane helix</keyword>
<dbReference type="KEGG" id="pei:H9L10_00445"/>
<feature type="transmembrane region" description="Helical" evidence="6">
    <location>
        <begin position="81"/>
        <end position="98"/>
    </location>
</feature>
<sequence length="326" mass="32580">MTSVAAPRGSRAPRLAAFSGLVRRGGAVWVIVLALVLALTFARGTGFWNSGNIAAVLAGAAVLGLVALGQHVVVLGGGIDLSVGSMVTLTSLLTAVLVDGYPIRTVPVIVAMVVLGAAMGLLNGSLVSVARLPPFIVTLGMLYLVSGVALTVSATPAGRVTAALTDFSRATLGPVPAPFLVLVAAVAAVWLLLARTPWGRHLYAVGGDQHAARAAGVRVRPVLLGAYVTSGVLAGLAGVLLAARSAIGSPTAGSGLELSAITAVVIGGTSLLGGRGSLLGTVGGVALLALITNAITLLQLPSTWTDLVRGLIIIAAVAVFVVRRPR</sequence>
<keyword evidence="2" id="KW-1003">Cell membrane</keyword>
<keyword evidence="3 6" id="KW-0812">Transmembrane</keyword>
<proteinExistence type="predicted"/>
<keyword evidence="8" id="KW-1185">Reference proteome</keyword>
<feature type="transmembrane region" description="Helical" evidence="6">
    <location>
        <begin position="104"/>
        <end position="123"/>
    </location>
</feature>
<dbReference type="GO" id="GO:0005886">
    <property type="term" value="C:plasma membrane"/>
    <property type="evidence" value="ECO:0007669"/>
    <property type="project" value="UniProtKB-SubCell"/>
</dbReference>
<evidence type="ECO:0000256" key="6">
    <source>
        <dbReference type="SAM" id="Phobius"/>
    </source>
</evidence>
<feature type="transmembrane region" description="Helical" evidence="6">
    <location>
        <begin position="175"/>
        <end position="193"/>
    </location>
</feature>
<organism evidence="7 8">
    <name type="scientific">Phycicoccus endophyticus</name>
    <dbReference type="NCBI Taxonomy" id="1690220"/>
    <lineage>
        <taxon>Bacteria</taxon>
        <taxon>Bacillati</taxon>
        <taxon>Actinomycetota</taxon>
        <taxon>Actinomycetes</taxon>
        <taxon>Micrococcales</taxon>
        <taxon>Intrasporangiaceae</taxon>
        <taxon>Phycicoccus</taxon>
    </lineage>
</organism>
<reference evidence="7 8" key="1">
    <citation type="submission" date="2020-08" db="EMBL/GenBank/DDBJ databases">
        <title>Genome sequence of Phycicoccus endophyticus JCM 31784T.</title>
        <authorList>
            <person name="Hyun D.-W."/>
            <person name="Bae J.-W."/>
        </authorList>
    </citation>
    <scope>NUCLEOTIDE SEQUENCE [LARGE SCALE GENOMIC DNA]</scope>
    <source>
        <strain evidence="7 8">JCM 31784</strain>
    </source>
</reference>
<feature type="transmembrane region" description="Helical" evidence="6">
    <location>
        <begin position="255"/>
        <end position="272"/>
    </location>
</feature>
<feature type="transmembrane region" description="Helical" evidence="6">
    <location>
        <begin position="304"/>
        <end position="322"/>
    </location>
</feature>